<dbReference type="SMART" id="SM00061">
    <property type="entry name" value="MATH"/>
    <property type="match status" value="1"/>
</dbReference>
<dbReference type="PROSITE" id="PS50144">
    <property type="entry name" value="MATH"/>
    <property type="match status" value="1"/>
</dbReference>
<dbReference type="InterPro" id="IPR002083">
    <property type="entry name" value="MATH/TRAF_dom"/>
</dbReference>
<accession>A0A6G1F007</accession>
<reference evidence="3 4" key="1">
    <citation type="submission" date="2019-11" db="EMBL/GenBank/DDBJ databases">
        <title>Whole genome sequence of Oryza granulata.</title>
        <authorList>
            <person name="Li W."/>
        </authorList>
    </citation>
    <scope>NUCLEOTIDE SEQUENCE [LARGE SCALE GENOMIC DNA]</scope>
    <source>
        <strain evidence="4">cv. Menghai</strain>
        <tissue evidence="3">Leaf</tissue>
    </source>
</reference>
<feature type="region of interest" description="Disordered" evidence="1">
    <location>
        <begin position="150"/>
        <end position="172"/>
    </location>
</feature>
<feature type="domain" description="MATH" evidence="2">
    <location>
        <begin position="32"/>
        <end position="160"/>
    </location>
</feature>
<evidence type="ECO:0000259" key="2">
    <source>
        <dbReference type="PROSITE" id="PS50144"/>
    </source>
</evidence>
<keyword evidence="4" id="KW-1185">Reference proteome</keyword>
<dbReference type="Pfam" id="PF22486">
    <property type="entry name" value="MATH_2"/>
    <property type="match status" value="1"/>
</dbReference>
<comment type="caution">
    <text evidence="3">The sequence shown here is derived from an EMBL/GenBank/DDBJ whole genome shotgun (WGS) entry which is preliminary data.</text>
</comment>
<gene>
    <name evidence="3" type="ORF">E2562_030871</name>
</gene>
<dbReference type="Proteomes" id="UP000479710">
    <property type="component" value="Unassembled WGS sequence"/>
</dbReference>
<dbReference type="PANTHER" id="PTHR26379">
    <property type="entry name" value="BTB/POZ AND MATH DOMAIN-CONTAINING PROTEIN 1"/>
    <property type="match status" value="1"/>
</dbReference>
<protein>
    <recommendedName>
        <fullName evidence="2">MATH domain-containing protein</fullName>
    </recommendedName>
</protein>
<dbReference type="AlphaFoldDB" id="A0A6G1F007"/>
<dbReference type="OrthoDB" id="693994at2759"/>
<feature type="compositionally biased region" description="Low complexity" evidence="1">
    <location>
        <begin position="150"/>
        <end position="164"/>
    </location>
</feature>
<dbReference type="EMBL" id="SPHZ02000002">
    <property type="protein sequence ID" value="KAF0930226.1"/>
    <property type="molecule type" value="Genomic_DNA"/>
</dbReference>
<evidence type="ECO:0000313" key="4">
    <source>
        <dbReference type="Proteomes" id="UP000479710"/>
    </source>
</evidence>
<dbReference type="InterPro" id="IPR045005">
    <property type="entry name" value="BPM1-6"/>
</dbReference>
<evidence type="ECO:0000256" key="1">
    <source>
        <dbReference type="SAM" id="MobiDB-lite"/>
    </source>
</evidence>
<dbReference type="GO" id="GO:0016567">
    <property type="term" value="P:protein ubiquitination"/>
    <property type="evidence" value="ECO:0007669"/>
    <property type="project" value="InterPro"/>
</dbReference>
<sequence length="205" mass="22752">MQTTAKLAPSAATTHATAGSTRPPQRRTSAARGCHMLKIDGYSGTLNVQASQPISSRPFSVGGRTWRISYAPRGRSPSNTDFISFHLSLDDDDGETAAEPVVAQATFCLLDRRRQPVPSYTTTNNNDFSVNKSWGYESFIERRKLRALSSSRTTASPSDATSPSWRNKGRHPWRKCHPCRDHRLTYTGTSVTSCRRRRTDIVYGG</sequence>
<feature type="compositionally biased region" description="Low complexity" evidence="1">
    <location>
        <begin position="8"/>
        <end position="21"/>
    </location>
</feature>
<dbReference type="SUPFAM" id="SSF49599">
    <property type="entry name" value="TRAF domain-like"/>
    <property type="match status" value="1"/>
</dbReference>
<name>A0A6G1F007_9ORYZ</name>
<dbReference type="InterPro" id="IPR008974">
    <property type="entry name" value="TRAF-like"/>
</dbReference>
<evidence type="ECO:0000313" key="3">
    <source>
        <dbReference type="EMBL" id="KAF0930226.1"/>
    </source>
</evidence>
<dbReference type="CDD" id="cd00121">
    <property type="entry name" value="MATH"/>
    <property type="match status" value="1"/>
</dbReference>
<dbReference type="PANTHER" id="PTHR26379:SF382">
    <property type="entry name" value="OS10G0435900 PROTEIN"/>
    <property type="match status" value="1"/>
</dbReference>
<proteinExistence type="predicted"/>
<feature type="region of interest" description="Disordered" evidence="1">
    <location>
        <begin position="1"/>
        <end position="30"/>
    </location>
</feature>
<dbReference type="Gene3D" id="2.60.210.10">
    <property type="entry name" value="Apoptosis, Tumor Necrosis Factor Receptor Associated Protein 2, Chain A"/>
    <property type="match status" value="1"/>
</dbReference>
<organism evidence="3 4">
    <name type="scientific">Oryza meyeriana var. granulata</name>
    <dbReference type="NCBI Taxonomy" id="110450"/>
    <lineage>
        <taxon>Eukaryota</taxon>
        <taxon>Viridiplantae</taxon>
        <taxon>Streptophyta</taxon>
        <taxon>Embryophyta</taxon>
        <taxon>Tracheophyta</taxon>
        <taxon>Spermatophyta</taxon>
        <taxon>Magnoliopsida</taxon>
        <taxon>Liliopsida</taxon>
        <taxon>Poales</taxon>
        <taxon>Poaceae</taxon>
        <taxon>BOP clade</taxon>
        <taxon>Oryzoideae</taxon>
        <taxon>Oryzeae</taxon>
        <taxon>Oryzinae</taxon>
        <taxon>Oryza</taxon>
        <taxon>Oryza meyeriana</taxon>
    </lineage>
</organism>